<organism evidence="2 3">
    <name type="scientific">Methanosalsum zhilinae (strain DSM 4017 / NBRC 107636 / OCM 62 / WeN5)</name>
    <name type="common">Methanohalophilus zhilinae</name>
    <dbReference type="NCBI Taxonomy" id="679901"/>
    <lineage>
        <taxon>Archaea</taxon>
        <taxon>Methanobacteriati</taxon>
        <taxon>Methanobacteriota</taxon>
        <taxon>Stenosarchaea group</taxon>
        <taxon>Methanomicrobia</taxon>
        <taxon>Methanosarcinales</taxon>
        <taxon>Methanosarcinaceae</taxon>
        <taxon>Methanosalsum</taxon>
    </lineage>
</organism>
<protein>
    <recommendedName>
        <fullName evidence="1">Sulfatase-modifying factor enzyme-like domain-containing protein</fullName>
    </recommendedName>
</protein>
<sequence length="233" mass="27240">MGTNKTKVHVNSIGMELVKISPGRFLMGSEFEVDESPVHEKTIPHPFYLGRYPVTQIQWSELMHDNPAYFKGATNPVDQVSWYDVQEFVERLNSAEGTDKYSLPSEAEWEYACRAGSNTRFSFGDDEKLLGEYCWYDSNSYSKSQPVGRKRSNDWGLYDMHGNLWEWCQDRWHDTYNGAPMYNEPWSEGHSEGRVIRGGCWHSFPDYCRSSKRYCIEPGERHYSLGFRILRRV</sequence>
<dbReference type="STRING" id="679901.Mzhil_0207"/>
<proteinExistence type="predicted"/>
<evidence type="ECO:0000313" key="2">
    <source>
        <dbReference type="EMBL" id="AEH60086.1"/>
    </source>
</evidence>
<dbReference type="RefSeq" id="WP_013897525.1">
    <property type="nucleotide sequence ID" value="NC_015676.1"/>
</dbReference>
<gene>
    <name evidence="2" type="ordered locus">Mzhil_0207</name>
</gene>
<accession>F7XNI9</accession>
<dbReference type="OrthoDB" id="136349at2157"/>
<dbReference type="KEGG" id="mzh:Mzhil_0207"/>
<dbReference type="InterPro" id="IPR042095">
    <property type="entry name" value="SUMF_sf"/>
</dbReference>
<dbReference type="InterPro" id="IPR016187">
    <property type="entry name" value="CTDL_fold"/>
</dbReference>
<dbReference type="InterPro" id="IPR051043">
    <property type="entry name" value="Sulfatase_Mod_Factor_Kinase"/>
</dbReference>
<dbReference type="SUPFAM" id="SSF56436">
    <property type="entry name" value="C-type lectin-like"/>
    <property type="match status" value="1"/>
</dbReference>
<keyword evidence="3" id="KW-1185">Reference proteome</keyword>
<dbReference type="HOGENOM" id="CLU_012431_2_1_2"/>
<dbReference type="GO" id="GO:0120147">
    <property type="term" value="F:formylglycine-generating oxidase activity"/>
    <property type="evidence" value="ECO:0007669"/>
    <property type="project" value="TreeGrafter"/>
</dbReference>
<dbReference type="Pfam" id="PF03781">
    <property type="entry name" value="FGE-sulfatase"/>
    <property type="match status" value="1"/>
</dbReference>
<feature type="domain" description="Sulfatase-modifying factor enzyme-like" evidence="1">
    <location>
        <begin position="16"/>
        <end position="231"/>
    </location>
</feature>
<dbReference type="EMBL" id="CP002101">
    <property type="protein sequence ID" value="AEH60086.1"/>
    <property type="molecule type" value="Genomic_DNA"/>
</dbReference>
<evidence type="ECO:0000259" key="1">
    <source>
        <dbReference type="Pfam" id="PF03781"/>
    </source>
</evidence>
<dbReference type="AlphaFoldDB" id="F7XNI9"/>
<dbReference type="GeneID" id="10821805"/>
<name>F7XNI9_METZD</name>
<dbReference type="Gene3D" id="3.90.1580.10">
    <property type="entry name" value="paralog of FGE (formylglycine-generating enzyme)"/>
    <property type="match status" value="1"/>
</dbReference>
<dbReference type="InterPro" id="IPR005532">
    <property type="entry name" value="SUMF_dom"/>
</dbReference>
<dbReference type="Proteomes" id="UP000006622">
    <property type="component" value="Chromosome"/>
</dbReference>
<dbReference type="PANTHER" id="PTHR23150">
    <property type="entry name" value="SULFATASE MODIFYING FACTOR 1, 2"/>
    <property type="match status" value="1"/>
</dbReference>
<evidence type="ECO:0000313" key="3">
    <source>
        <dbReference type="Proteomes" id="UP000006622"/>
    </source>
</evidence>
<reference evidence="2 3" key="1">
    <citation type="submission" date="2010-07" db="EMBL/GenBank/DDBJ databases">
        <title>The complete genome of Methanosalsum zhilinae DSM 4017.</title>
        <authorList>
            <consortium name="US DOE Joint Genome Institute (JGI-PGF)"/>
            <person name="Lucas S."/>
            <person name="Copeland A."/>
            <person name="Lapidus A."/>
            <person name="Glavina del Rio T."/>
            <person name="Dalin E."/>
            <person name="Tice H."/>
            <person name="Bruce D."/>
            <person name="Goodwin L."/>
            <person name="Pitluck S."/>
            <person name="Kyrpides N."/>
            <person name="Mavromatis K."/>
            <person name="Ovchinnikova G."/>
            <person name="Daligault H."/>
            <person name="Detter J.C."/>
            <person name="Han C."/>
            <person name="Tapia R."/>
            <person name="Larimer F."/>
            <person name="Land M."/>
            <person name="Hauser L."/>
            <person name="Markowitz V."/>
            <person name="Cheng J.-F."/>
            <person name="Hugenholtz P."/>
            <person name="Woyke T."/>
            <person name="Wu D."/>
            <person name="Spring S."/>
            <person name="Schueler E."/>
            <person name="Brambilla E."/>
            <person name="Klenk H.-P."/>
            <person name="Eisen J.A."/>
        </authorList>
    </citation>
    <scope>NUCLEOTIDE SEQUENCE [LARGE SCALE GENOMIC DNA]</scope>
    <source>
        <strain evidence="3">DSM 4017 / NBRC 107636 / OCM 62 / WeN5</strain>
    </source>
</reference>
<dbReference type="PANTHER" id="PTHR23150:SF19">
    <property type="entry name" value="FORMYLGLYCINE-GENERATING ENZYME"/>
    <property type="match status" value="1"/>
</dbReference>